<dbReference type="InterPro" id="IPR007527">
    <property type="entry name" value="Znf_SWIM"/>
</dbReference>
<reference evidence="3 4" key="1">
    <citation type="submission" date="2019-01" db="EMBL/GenBank/DDBJ databases">
        <title>Sequencing of cultivated peanut Arachis hypogaea provides insights into genome evolution and oil improvement.</title>
        <authorList>
            <person name="Chen X."/>
        </authorList>
    </citation>
    <scope>NUCLEOTIDE SEQUENCE [LARGE SCALE GENOMIC DNA]</scope>
    <source>
        <strain evidence="4">cv. Fuhuasheng</strain>
        <tissue evidence="3">Leaves</tissue>
    </source>
</reference>
<sequence>MVAAMEKNKERILKMHITHCDRRASMFVVEELEPFKGWSQGSFHVRLMQGTCDCGLFQSLHFPCRHRFPFVPPQVSNRVYMFIQYTSKRLCSRSMRWSFRRYQTKCYGRSGT</sequence>
<evidence type="ECO:0000256" key="1">
    <source>
        <dbReference type="PROSITE-ProRule" id="PRU00325"/>
    </source>
</evidence>
<dbReference type="GO" id="GO:0008270">
    <property type="term" value="F:zinc ion binding"/>
    <property type="evidence" value="ECO:0007669"/>
    <property type="project" value="UniProtKB-KW"/>
</dbReference>
<proteinExistence type="predicted"/>
<organism evidence="3 4">
    <name type="scientific">Arachis hypogaea</name>
    <name type="common">Peanut</name>
    <dbReference type="NCBI Taxonomy" id="3818"/>
    <lineage>
        <taxon>Eukaryota</taxon>
        <taxon>Viridiplantae</taxon>
        <taxon>Streptophyta</taxon>
        <taxon>Embryophyta</taxon>
        <taxon>Tracheophyta</taxon>
        <taxon>Spermatophyta</taxon>
        <taxon>Magnoliopsida</taxon>
        <taxon>eudicotyledons</taxon>
        <taxon>Gunneridae</taxon>
        <taxon>Pentapetalae</taxon>
        <taxon>rosids</taxon>
        <taxon>fabids</taxon>
        <taxon>Fabales</taxon>
        <taxon>Fabaceae</taxon>
        <taxon>Papilionoideae</taxon>
        <taxon>50 kb inversion clade</taxon>
        <taxon>dalbergioids sensu lato</taxon>
        <taxon>Dalbergieae</taxon>
        <taxon>Pterocarpus clade</taxon>
        <taxon>Arachis</taxon>
    </lineage>
</organism>
<evidence type="ECO:0000259" key="2">
    <source>
        <dbReference type="PROSITE" id="PS50966"/>
    </source>
</evidence>
<dbReference type="Pfam" id="PF04434">
    <property type="entry name" value="SWIM"/>
    <property type="match status" value="1"/>
</dbReference>
<name>A0A444ZKH9_ARAHY</name>
<keyword evidence="1" id="KW-0863">Zinc-finger</keyword>
<dbReference type="AlphaFoldDB" id="A0A444ZKH9"/>
<comment type="caution">
    <text evidence="3">The sequence shown here is derived from an EMBL/GenBank/DDBJ whole genome shotgun (WGS) entry which is preliminary data.</text>
</comment>
<evidence type="ECO:0000313" key="3">
    <source>
        <dbReference type="EMBL" id="RYR14687.1"/>
    </source>
</evidence>
<accession>A0A444ZKH9</accession>
<dbReference type="EMBL" id="SDMP01000014">
    <property type="protein sequence ID" value="RYR14687.1"/>
    <property type="molecule type" value="Genomic_DNA"/>
</dbReference>
<dbReference type="PROSITE" id="PS50966">
    <property type="entry name" value="ZF_SWIM"/>
    <property type="match status" value="1"/>
</dbReference>
<keyword evidence="1" id="KW-0862">Zinc</keyword>
<gene>
    <name evidence="3" type="ORF">Ahy_B04g071352</name>
</gene>
<keyword evidence="1" id="KW-0479">Metal-binding</keyword>
<keyword evidence="4" id="KW-1185">Reference proteome</keyword>
<protein>
    <recommendedName>
        <fullName evidence="2">SWIM-type domain-containing protein</fullName>
    </recommendedName>
</protein>
<evidence type="ECO:0000313" key="4">
    <source>
        <dbReference type="Proteomes" id="UP000289738"/>
    </source>
</evidence>
<feature type="domain" description="SWIM-type" evidence="2">
    <location>
        <begin position="43"/>
        <end position="75"/>
    </location>
</feature>
<dbReference type="Proteomes" id="UP000289738">
    <property type="component" value="Chromosome B04"/>
</dbReference>